<evidence type="ECO:0000259" key="5">
    <source>
        <dbReference type="Pfam" id="PF00707"/>
    </source>
</evidence>
<proteinExistence type="inferred from homology"/>
<keyword evidence="3" id="KW-0648">Protein biosynthesis</keyword>
<feature type="domain" description="Translation initiation factor 3 C-terminal" evidence="5">
    <location>
        <begin position="90"/>
        <end position="174"/>
    </location>
</feature>
<dbReference type="InterPro" id="IPR001288">
    <property type="entry name" value="Translation_initiation_fac_3"/>
</dbReference>
<dbReference type="Proteomes" id="UP000176800">
    <property type="component" value="Unassembled WGS sequence"/>
</dbReference>
<dbReference type="SUPFAM" id="SSF54364">
    <property type="entry name" value="Translation initiation factor IF3, N-terminal domain"/>
    <property type="match status" value="1"/>
</dbReference>
<evidence type="ECO:0000256" key="4">
    <source>
        <dbReference type="NCBIfam" id="TIGR00168"/>
    </source>
</evidence>
<evidence type="ECO:0000259" key="6">
    <source>
        <dbReference type="Pfam" id="PF05198"/>
    </source>
</evidence>
<evidence type="ECO:0000256" key="3">
    <source>
        <dbReference type="ARBA" id="ARBA00022917"/>
    </source>
</evidence>
<dbReference type="Gene3D" id="3.30.110.10">
    <property type="entry name" value="Translation initiation factor 3 (IF-3), C-terminal domain"/>
    <property type="match status" value="1"/>
</dbReference>
<evidence type="ECO:0000313" key="8">
    <source>
        <dbReference type="Proteomes" id="UP000176800"/>
    </source>
</evidence>
<dbReference type="PANTHER" id="PTHR10938:SF0">
    <property type="entry name" value="TRANSLATION INITIATION FACTOR IF-3, MITOCHONDRIAL"/>
    <property type="match status" value="1"/>
</dbReference>
<keyword evidence="2 7" id="KW-0396">Initiation factor</keyword>
<name>A0A1G2U694_9BACT</name>
<dbReference type="GO" id="GO:0005737">
    <property type="term" value="C:cytoplasm"/>
    <property type="evidence" value="ECO:0007669"/>
    <property type="project" value="UniProtKB-ARBA"/>
</dbReference>
<dbReference type="InterPro" id="IPR036787">
    <property type="entry name" value="T_IF-3_N_sf"/>
</dbReference>
<dbReference type="Gene3D" id="3.10.20.80">
    <property type="entry name" value="Translation initiation factor 3 (IF-3), N-terminal domain"/>
    <property type="match status" value="1"/>
</dbReference>
<sequence length="176" mass="20231">MNNFTINLQKRIRINQYIRAEELRIIGPEGQNLGVLSLKDALEQAKAAGVDLIEISPNSNPPIAKIMDYGKYQYLENKKLKQSRTKSRTVEIKSIQIKIGTGEHDLTLKAKKVAEWLSEGHRVKIDLFLPGRTKYLDPKFLKDRMERFLKLIPKEYKTAEEPKKSPKGLMVIIEKA</sequence>
<dbReference type="InterPro" id="IPR019814">
    <property type="entry name" value="Translation_initiation_fac_3_N"/>
</dbReference>
<dbReference type="AlphaFoldDB" id="A0A1G2U694"/>
<dbReference type="Pfam" id="PF00707">
    <property type="entry name" value="IF3_C"/>
    <property type="match status" value="1"/>
</dbReference>
<organism evidence="7 8">
    <name type="scientific">Candidatus Zambryskibacteria bacterium RIFCSPLOWO2_01_FULL_45_21</name>
    <dbReference type="NCBI Taxonomy" id="1802761"/>
    <lineage>
        <taxon>Bacteria</taxon>
        <taxon>Candidatus Zambryskiibacteriota</taxon>
    </lineage>
</organism>
<dbReference type="SUPFAM" id="SSF55200">
    <property type="entry name" value="Translation initiation factor IF3, C-terminal domain"/>
    <property type="match status" value="1"/>
</dbReference>
<dbReference type="GO" id="GO:0032790">
    <property type="term" value="P:ribosome disassembly"/>
    <property type="evidence" value="ECO:0007669"/>
    <property type="project" value="TreeGrafter"/>
</dbReference>
<dbReference type="PANTHER" id="PTHR10938">
    <property type="entry name" value="TRANSLATION INITIATION FACTOR IF-3"/>
    <property type="match status" value="1"/>
</dbReference>
<reference evidence="7 8" key="1">
    <citation type="journal article" date="2016" name="Nat. Commun.">
        <title>Thousands of microbial genomes shed light on interconnected biogeochemical processes in an aquifer system.</title>
        <authorList>
            <person name="Anantharaman K."/>
            <person name="Brown C.T."/>
            <person name="Hug L.A."/>
            <person name="Sharon I."/>
            <person name="Castelle C.J."/>
            <person name="Probst A.J."/>
            <person name="Thomas B.C."/>
            <person name="Singh A."/>
            <person name="Wilkins M.J."/>
            <person name="Karaoz U."/>
            <person name="Brodie E.L."/>
            <person name="Williams K.H."/>
            <person name="Hubbard S.S."/>
            <person name="Banfield J.F."/>
        </authorList>
    </citation>
    <scope>NUCLEOTIDE SEQUENCE [LARGE SCALE GENOMIC DNA]</scope>
</reference>
<dbReference type="InterPro" id="IPR019815">
    <property type="entry name" value="Translation_initiation_fac_3_C"/>
</dbReference>
<dbReference type="GO" id="GO:0043022">
    <property type="term" value="F:ribosome binding"/>
    <property type="evidence" value="ECO:0007669"/>
    <property type="project" value="TreeGrafter"/>
</dbReference>
<dbReference type="FunFam" id="3.10.20.80:FF:000001">
    <property type="entry name" value="Translation initiation factor IF-3"/>
    <property type="match status" value="1"/>
</dbReference>
<dbReference type="EMBL" id="MHWE01000006">
    <property type="protein sequence ID" value="OHB04500.1"/>
    <property type="molecule type" value="Genomic_DNA"/>
</dbReference>
<evidence type="ECO:0000256" key="1">
    <source>
        <dbReference type="ARBA" id="ARBA00005439"/>
    </source>
</evidence>
<evidence type="ECO:0000313" key="7">
    <source>
        <dbReference type="EMBL" id="OHB04500.1"/>
    </source>
</evidence>
<evidence type="ECO:0000256" key="2">
    <source>
        <dbReference type="ARBA" id="ARBA00022540"/>
    </source>
</evidence>
<accession>A0A1G2U694</accession>
<dbReference type="InterPro" id="IPR036788">
    <property type="entry name" value="T_IF-3_C_sf"/>
</dbReference>
<feature type="domain" description="Translation initiation factor 3 N-terminal" evidence="6">
    <location>
        <begin position="14"/>
        <end position="82"/>
    </location>
</feature>
<dbReference type="GO" id="GO:0003743">
    <property type="term" value="F:translation initiation factor activity"/>
    <property type="evidence" value="ECO:0007669"/>
    <property type="project" value="UniProtKB-UniRule"/>
</dbReference>
<comment type="caution">
    <text evidence="7">The sequence shown here is derived from an EMBL/GenBank/DDBJ whole genome shotgun (WGS) entry which is preliminary data.</text>
</comment>
<gene>
    <name evidence="7" type="ORF">A3B14_03310</name>
</gene>
<dbReference type="NCBIfam" id="TIGR00168">
    <property type="entry name" value="infC"/>
    <property type="match status" value="1"/>
</dbReference>
<protein>
    <recommendedName>
        <fullName evidence="4">Translation initiation factor IF-3</fullName>
    </recommendedName>
</protein>
<dbReference type="Pfam" id="PF05198">
    <property type="entry name" value="IF3_N"/>
    <property type="match status" value="1"/>
</dbReference>
<comment type="similarity">
    <text evidence="1">Belongs to the IF-3 family.</text>
</comment>